<evidence type="ECO:0000256" key="1">
    <source>
        <dbReference type="ARBA" id="ARBA00010638"/>
    </source>
</evidence>
<name>A0ABT4CEE8_9ACTN</name>
<dbReference type="Gene3D" id="3.40.50.10420">
    <property type="entry name" value="NagB/RpiA/CoA transferase-like"/>
    <property type="match status" value="1"/>
</dbReference>
<dbReference type="RefSeq" id="WP_268111655.1">
    <property type="nucleotide sequence ID" value="NZ_JAPPUX010000003.1"/>
</dbReference>
<evidence type="ECO:0000256" key="3">
    <source>
        <dbReference type="ARBA" id="ARBA00022840"/>
    </source>
</evidence>
<evidence type="ECO:0000313" key="6">
    <source>
        <dbReference type="Proteomes" id="UP001074726"/>
    </source>
</evidence>
<evidence type="ECO:0000313" key="5">
    <source>
        <dbReference type="EMBL" id="MCY4726746.1"/>
    </source>
</evidence>
<dbReference type="InterPro" id="IPR002698">
    <property type="entry name" value="FTHF_cligase"/>
</dbReference>
<keyword evidence="4" id="KW-0479">Metal-binding</keyword>
<keyword evidence="6" id="KW-1185">Reference proteome</keyword>
<dbReference type="InterPro" id="IPR024185">
    <property type="entry name" value="FTHF_cligase-like_sf"/>
</dbReference>
<dbReference type="Proteomes" id="UP001074726">
    <property type="component" value="Unassembled WGS sequence"/>
</dbReference>
<gene>
    <name evidence="5" type="ORF">NYO98_10695</name>
</gene>
<dbReference type="EC" id="6.3.3.2" evidence="4"/>
<evidence type="ECO:0000256" key="4">
    <source>
        <dbReference type="RuleBase" id="RU361279"/>
    </source>
</evidence>
<comment type="catalytic activity">
    <reaction evidence="4">
        <text>(6S)-5-formyl-5,6,7,8-tetrahydrofolate + ATP = (6R)-5,10-methenyltetrahydrofolate + ADP + phosphate</text>
        <dbReference type="Rhea" id="RHEA:10488"/>
        <dbReference type="ChEBI" id="CHEBI:30616"/>
        <dbReference type="ChEBI" id="CHEBI:43474"/>
        <dbReference type="ChEBI" id="CHEBI:57455"/>
        <dbReference type="ChEBI" id="CHEBI:57457"/>
        <dbReference type="ChEBI" id="CHEBI:456216"/>
        <dbReference type="EC" id="6.3.3.2"/>
    </reaction>
</comment>
<keyword evidence="5" id="KW-0436">Ligase</keyword>
<dbReference type="GO" id="GO:0030272">
    <property type="term" value="F:5-formyltetrahydrofolate cyclo-ligase activity"/>
    <property type="evidence" value="ECO:0007669"/>
    <property type="project" value="UniProtKB-EC"/>
</dbReference>
<keyword evidence="3 4" id="KW-0067">ATP-binding</keyword>
<keyword evidence="2 4" id="KW-0547">Nucleotide-binding</keyword>
<comment type="caution">
    <text evidence="5">The sequence shown here is derived from an EMBL/GenBank/DDBJ whole genome shotgun (WGS) entry which is preliminary data.</text>
</comment>
<evidence type="ECO:0000256" key="2">
    <source>
        <dbReference type="ARBA" id="ARBA00022741"/>
    </source>
</evidence>
<sequence>MGPGHSAAKTALRDQVLAARKRRPLEAAAGFAASVADVALGWEPVRSAATVAAYVSVGSEPGTGLLLDALAAAGKRVLLPVVLPGLDLDWATYTGRPGLAPAARGLLEPTGPRLGRTAIAQADVVLVPGTAVSPVGARLGQGGGCYDRALPRVLPGTPVAVVLYDDEVGLDVPAEPHDVRVGFALTSTGVRPLGSLESPDIR</sequence>
<dbReference type="InterPro" id="IPR037171">
    <property type="entry name" value="NagB/RpiA_transferase-like"/>
</dbReference>
<reference evidence="5" key="1">
    <citation type="submission" date="2022-08" db="EMBL/GenBank/DDBJ databases">
        <title>Genome sequencing of Nocardioides sp. STR2.</title>
        <authorList>
            <person name="So Y."/>
        </authorList>
    </citation>
    <scope>NUCLEOTIDE SEQUENCE</scope>
    <source>
        <strain evidence="5">STR2</strain>
    </source>
</reference>
<dbReference type="PANTHER" id="PTHR23407:SF1">
    <property type="entry name" value="5-FORMYLTETRAHYDROFOLATE CYCLO-LIGASE"/>
    <property type="match status" value="1"/>
</dbReference>
<protein>
    <recommendedName>
        <fullName evidence="4">5-formyltetrahydrofolate cyclo-ligase</fullName>
        <ecNumber evidence="4">6.3.3.2</ecNumber>
    </recommendedName>
</protein>
<organism evidence="5 6">
    <name type="scientific">Nocardioides pini</name>
    <dbReference type="NCBI Taxonomy" id="2975053"/>
    <lineage>
        <taxon>Bacteria</taxon>
        <taxon>Bacillati</taxon>
        <taxon>Actinomycetota</taxon>
        <taxon>Actinomycetes</taxon>
        <taxon>Propionibacteriales</taxon>
        <taxon>Nocardioidaceae</taxon>
        <taxon>Nocardioides</taxon>
    </lineage>
</organism>
<keyword evidence="4" id="KW-0460">Magnesium</keyword>
<comment type="similarity">
    <text evidence="1 4">Belongs to the 5-formyltetrahydrofolate cyclo-ligase family.</text>
</comment>
<dbReference type="Pfam" id="PF01812">
    <property type="entry name" value="5-FTHF_cyc-lig"/>
    <property type="match status" value="1"/>
</dbReference>
<proteinExistence type="inferred from homology"/>
<dbReference type="PIRSF" id="PIRSF006806">
    <property type="entry name" value="FTHF_cligase"/>
    <property type="match status" value="1"/>
</dbReference>
<dbReference type="SUPFAM" id="SSF100950">
    <property type="entry name" value="NagB/RpiA/CoA transferase-like"/>
    <property type="match status" value="1"/>
</dbReference>
<comment type="cofactor">
    <cofactor evidence="4">
        <name>Mg(2+)</name>
        <dbReference type="ChEBI" id="CHEBI:18420"/>
    </cofactor>
</comment>
<dbReference type="EMBL" id="JAPPUX010000003">
    <property type="protein sequence ID" value="MCY4726746.1"/>
    <property type="molecule type" value="Genomic_DNA"/>
</dbReference>
<accession>A0ABT4CEE8</accession>
<dbReference type="PANTHER" id="PTHR23407">
    <property type="entry name" value="ATPASE INHIBITOR/5-FORMYLTETRAHYDROFOLATE CYCLO-LIGASE"/>
    <property type="match status" value="1"/>
</dbReference>
<dbReference type="NCBIfam" id="TIGR02727">
    <property type="entry name" value="MTHFS_bact"/>
    <property type="match status" value="1"/>
</dbReference>